<dbReference type="PATRIC" id="fig|1618448.3.peg.327"/>
<dbReference type="Pfam" id="PF00476">
    <property type="entry name" value="DNA_pol_A"/>
    <property type="match status" value="1"/>
</dbReference>
<dbReference type="InterPro" id="IPR001098">
    <property type="entry name" value="DNA-dir_DNA_pol_A_palm_dom"/>
</dbReference>
<protein>
    <recommendedName>
        <fullName evidence="3">DNA polymerase I</fullName>
        <ecNumber evidence="2">2.7.7.7</ecNumber>
    </recommendedName>
</protein>
<keyword evidence="4" id="KW-0808">Transferase</keyword>
<evidence type="ECO:0000256" key="6">
    <source>
        <dbReference type="ARBA" id="ARBA00022705"/>
    </source>
</evidence>
<evidence type="ECO:0000256" key="5">
    <source>
        <dbReference type="ARBA" id="ARBA00022695"/>
    </source>
</evidence>
<dbReference type="InterPro" id="IPR002562">
    <property type="entry name" value="3'-5'_exonuclease_dom"/>
</dbReference>
<dbReference type="SMART" id="SM00474">
    <property type="entry name" value="35EXOc"/>
    <property type="match status" value="1"/>
</dbReference>
<evidence type="ECO:0000256" key="7">
    <source>
        <dbReference type="ARBA" id="ARBA00022932"/>
    </source>
</evidence>
<evidence type="ECO:0000313" key="12">
    <source>
        <dbReference type="EMBL" id="KKW13091.1"/>
    </source>
</evidence>
<accession>A0A0G1W2V3</accession>
<sequence length="623" mass="71422">MYRLIKGSAVDDLAQKLAVAKRPTAVDTETTGVSIKESPVCKGQILLVSLYNPAVSRLPLVVDKEDLMRLRPFVESRNPKVLANLKYDAHMFANHGMLLQAICWDTVTADVVYDTTRYGRHGLKECVRDHLRYEMYDILKKGESSIYYYEREFERFVEYAAEDAIMTYTLARWQIEQLRQVSWGPYTLDRLLIKYLVPYDIALWKMGRRGIYVDEEYFQGIIRRMGTEVAQKEAAIYEKIGRVINLNSPDQIADVLYNQFKVTPPRFTETKVCGACGKKATKRTNYICKEHGDAHLKPVPSTDATTLETIKHPVAALLRERRKTSKLQDYCREYIRHRRADGRIHPNFKVYGADTGRLSSSGPNLQNVPAREKIWGIRGGFIAPPGKVLICVDYSQLEYRIMAHMCQDPKLMKYIHDGHDIHAAVAHKLYKLDCPIEKVEELYPDKRKSGKNINFGILYGMGPRRLAQAIGCSKKAAEKLLEEYFDEYPYLRVRIEQVKEECRGNGYVTTILKRRRHLPNILSLDTGLAAQAERQAANTSIQGSAADIIMAAQIKVDQNKELLEHNCLMLLQVHDELLFEVPEEEAEACCPIIQNIMEHPLTRDLRVPLEAKPKIGRSWKEAK</sequence>
<organism evidence="12 13">
    <name type="scientific">Candidatus Gottesmanbacteria bacterium GW2011_GWB1_49_7</name>
    <dbReference type="NCBI Taxonomy" id="1618448"/>
    <lineage>
        <taxon>Bacteria</taxon>
        <taxon>Candidatus Gottesmaniibacteriota</taxon>
    </lineage>
</organism>
<evidence type="ECO:0000256" key="4">
    <source>
        <dbReference type="ARBA" id="ARBA00022679"/>
    </source>
</evidence>
<comment type="catalytic activity">
    <reaction evidence="9">
        <text>DNA(n) + a 2'-deoxyribonucleoside 5'-triphosphate = DNA(n+1) + diphosphate</text>
        <dbReference type="Rhea" id="RHEA:22508"/>
        <dbReference type="Rhea" id="RHEA-COMP:17339"/>
        <dbReference type="Rhea" id="RHEA-COMP:17340"/>
        <dbReference type="ChEBI" id="CHEBI:33019"/>
        <dbReference type="ChEBI" id="CHEBI:61560"/>
        <dbReference type="ChEBI" id="CHEBI:173112"/>
        <dbReference type="EC" id="2.7.7.7"/>
    </reaction>
</comment>
<keyword evidence="6" id="KW-0235">DNA replication</keyword>
<evidence type="ECO:0000259" key="11">
    <source>
        <dbReference type="SMART" id="SM00482"/>
    </source>
</evidence>
<dbReference type="GO" id="GO:0003677">
    <property type="term" value="F:DNA binding"/>
    <property type="evidence" value="ECO:0007669"/>
    <property type="project" value="UniProtKB-KW"/>
</dbReference>
<dbReference type="PANTHER" id="PTHR10133">
    <property type="entry name" value="DNA POLYMERASE I"/>
    <property type="match status" value="1"/>
</dbReference>
<keyword evidence="8" id="KW-0238">DNA-binding</keyword>
<comment type="caution">
    <text evidence="12">The sequence shown here is derived from an EMBL/GenBank/DDBJ whole genome shotgun (WGS) entry which is preliminary data.</text>
</comment>
<dbReference type="GO" id="GO:0008408">
    <property type="term" value="F:3'-5' exonuclease activity"/>
    <property type="evidence" value="ECO:0007669"/>
    <property type="project" value="InterPro"/>
</dbReference>
<reference evidence="12 13" key="1">
    <citation type="journal article" date="2015" name="Nature">
        <title>rRNA introns, odd ribosomes, and small enigmatic genomes across a large radiation of phyla.</title>
        <authorList>
            <person name="Brown C.T."/>
            <person name="Hug L.A."/>
            <person name="Thomas B.C."/>
            <person name="Sharon I."/>
            <person name="Castelle C.J."/>
            <person name="Singh A."/>
            <person name="Wilkins M.J."/>
            <person name="Williams K.H."/>
            <person name="Banfield J.F."/>
        </authorList>
    </citation>
    <scope>NUCLEOTIDE SEQUENCE [LARGE SCALE GENOMIC DNA]</scope>
</reference>
<dbReference type="SUPFAM" id="SSF56672">
    <property type="entry name" value="DNA/RNA polymerases"/>
    <property type="match status" value="1"/>
</dbReference>
<dbReference type="Gene3D" id="3.30.420.10">
    <property type="entry name" value="Ribonuclease H-like superfamily/Ribonuclease H"/>
    <property type="match status" value="1"/>
</dbReference>
<dbReference type="SUPFAM" id="SSF53098">
    <property type="entry name" value="Ribonuclease H-like"/>
    <property type="match status" value="1"/>
</dbReference>
<dbReference type="InterPro" id="IPR012337">
    <property type="entry name" value="RNaseH-like_sf"/>
</dbReference>
<dbReference type="GO" id="GO:0003887">
    <property type="term" value="F:DNA-directed DNA polymerase activity"/>
    <property type="evidence" value="ECO:0007669"/>
    <property type="project" value="UniProtKB-KW"/>
</dbReference>
<evidence type="ECO:0000259" key="10">
    <source>
        <dbReference type="SMART" id="SM00474"/>
    </source>
</evidence>
<name>A0A0G1W2V3_9BACT</name>
<dbReference type="GO" id="GO:0006302">
    <property type="term" value="P:double-strand break repair"/>
    <property type="evidence" value="ECO:0007669"/>
    <property type="project" value="TreeGrafter"/>
</dbReference>
<dbReference type="InterPro" id="IPR043502">
    <property type="entry name" value="DNA/RNA_pol_sf"/>
</dbReference>
<dbReference type="PANTHER" id="PTHR10133:SF27">
    <property type="entry name" value="DNA POLYMERASE NU"/>
    <property type="match status" value="1"/>
</dbReference>
<evidence type="ECO:0000256" key="2">
    <source>
        <dbReference type="ARBA" id="ARBA00012417"/>
    </source>
</evidence>
<feature type="domain" description="3'-5' exonuclease" evidence="10">
    <location>
        <begin position="2"/>
        <end position="179"/>
    </location>
</feature>
<evidence type="ECO:0000256" key="9">
    <source>
        <dbReference type="ARBA" id="ARBA00049244"/>
    </source>
</evidence>
<dbReference type="AlphaFoldDB" id="A0A0G1W2V3"/>
<dbReference type="InterPro" id="IPR036397">
    <property type="entry name" value="RNaseH_sf"/>
</dbReference>
<keyword evidence="5" id="KW-0548">Nucleotidyltransferase</keyword>
<proteinExistence type="inferred from homology"/>
<evidence type="ECO:0000256" key="1">
    <source>
        <dbReference type="ARBA" id="ARBA00007705"/>
    </source>
</evidence>
<dbReference type="InterPro" id="IPR019760">
    <property type="entry name" value="DNA-dir_DNA_pol_A_CS"/>
</dbReference>
<dbReference type="GO" id="GO:0006261">
    <property type="term" value="P:DNA-templated DNA replication"/>
    <property type="evidence" value="ECO:0007669"/>
    <property type="project" value="InterPro"/>
</dbReference>
<evidence type="ECO:0000313" key="13">
    <source>
        <dbReference type="Proteomes" id="UP000034588"/>
    </source>
</evidence>
<dbReference type="EMBL" id="LCQD01000005">
    <property type="protein sequence ID" value="KKW13091.1"/>
    <property type="molecule type" value="Genomic_DNA"/>
</dbReference>
<dbReference type="Pfam" id="PF01612">
    <property type="entry name" value="DNA_pol_A_exo1"/>
    <property type="match status" value="1"/>
</dbReference>
<dbReference type="Gene3D" id="1.20.1060.10">
    <property type="entry name" value="Taq DNA Polymerase, Chain T, domain 4"/>
    <property type="match status" value="1"/>
</dbReference>
<dbReference type="FunFam" id="1.10.150.20:FF:000002">
    <property type="entry name" value="DNA polymerase I"/>
    <property type="match status" value="1"/>
</dbReference>
<dbReference type="PRINTS" id="PR00868">
    <property type="entry name" value="DNAPOLI"/>
</dbReference>
<dbReference type="EC" id="2.7.7.7" evidence="2"/>
<evidence type="ECO:0000256" key="8">
    <source>
        <dbReference type="ARBA" id="ARBA00023125"/>
    </source>
</evidence>
<evidence type="ECO:0000256" key="3">
    <source>
        <dbReference type="ARBA" id="ARBA00020311"/>
    </source>
</evidence>
<feature type="domain" description="DNA-directed DNA polymerase family A palm" evidence="11">
    <location>
        <begin position="375"/>
        <end position="585"/>
    </location>
</feature>
<dbReference type="InterPro" id="IPR002298">
    <property type="entry name" value="DNA_polymerase_A"/>
</dbReference>
<dbReference type="Proteomes" id="UP000034588">
    <property type="component" value="Unassembled WGS sequence"/>
</dbReference>
<gene>
    <name evidence="12" type="ORF">UY48_C0005G0047</name>
</gene>
<dbReference type="SMART" id="SM00482">
    <property type="entry name" value="POLAc"/>
    <property type="match status" value="1"/>
</dbReference>
<dbReference type="PROSITE" id="PS00447">
    <property type="entry name" value="DNA_POLYMERASE_A"/>
    <property type="match status" value="1"/>
</dbReference>
<keyword evidence="7" id="KW-0239">DNA-directed DNA polymerase</keyword>
<comment type="similarity">
    <text evidence="1">Belongs to the DNA polymerase type-A family.</text>
</comment>
<dbReference type="Gene3D" id="1.10.150.20">
    <property type="entry name" value="5' to 3' exonuclease, C-terminal subdomain"/>
    <property type="match status" value="1"/>
</dbReference>
<dbReference type="Gene3D" id="3.30.70.370">
    <property type="match status" value="1"/>
</dbReference>